<dbReference type="SUPFAM" id="SSF53822">
    <property type="entry name" value="Periplasmic binding protein-like I"/>
    <property type="match status" value="1"/>
</dbReference>
<protein>
    <submittedName>
        <fullName evidence="1">Branched-chain amino acid transport system substrate-binding protein</fullName>
    </submittedName>
</protein>
<dbReference type="InterPro" id="IPR028082">
    <property type="entry name" value="Peripla_BP_I"/>
</dbReference>
<dbReference type="Gene3D" id="3.40.50.2300">
    <property type="match status" value="2"/>
</dbReference>
<dbReference type="EMBL" id="FQWH01000012">
    <property type="protein sequence ID" value="SHH53698.1"/>
    <property type="molecule type" value="Genomic_DNA"/>
</dbReference>
<sequence length="376" mass="42269">MKIALLLPRSVIYPSISFDIMDGLKSSLKKMGIDEKHEIVTASIGLGADHKEIYSCCEQLLFSNTDIVVAYINPEAAEFIQPLFESSGKLLIVLDSGYHFQNFEKKISNVYFISLENSLCSRLIVRKAIEEGQQNFAFTCSFYDAGYRPPYTFATALEDKGGSIHYNHVTPLKKADFNLGPLEEFLEQNDNISVLTSFCGDMAEDFFRESAKIKNIASRKTYGSGFTAEESWLNKISYPGYNWSCAVPWSANLKNKENEEFVAVMRNIREQKANVFSLLGWEAGLFISSSNGQSLDNITIDSPRGKVHINPNTGFSEASLYYATVAKNEENGNCILENITEITDLEEERIRLYQHILAVQNTPSNSWLNSYACLDS</sequence>
<dbReference type="AlphaFoldDB" id="A0A1M5TSR0"/>
<evidence type="ECO:0000313" key="2">
    <source>
        <dbReference type="Proteomes" id="UP000184112"/>
    </source>
</evidence>
<dbReference type="Proteomes" id="UP000184112">
    <property type="component" value="Unassembled WGS sequence"/>
</dbReference>
<proteinExistence type="predicted"/>
<evidence type="ECO:0000313" key="1">
    <source>
        <dbReference type="EMBL" id="SHH53698.1"/>
    </source>
</evidence>
<gene>
    <name evidence="1" type="ORF">SAMN05444388_11224</name>
</gene>
<accession>A0A1M5TSR0</accession>
<dbReference type="RefSeq" id="WP_139261693.1">
    <property type="nucleotide sequence ID" value="NZ_FQWH01000012.1"/>
</dbReference>
<reference evidence="1 2" key="1">
    <citation type="submission" date="2016-11" db="EMBL/GenBank/DDBJ databases">
        <authorList>
            <person name="Jaros S."/>
            <person name="Januszkiewicz K."/>
            <person name="Wedrychowicz H."/>
        </authorList>
    </citation>
    <scope>NUCLEOTIDE SEQUENCE [LARGE SCALE GENOMIC DNA]</scope>
    <source>
        <strain evidence="1 2">DSM 6792</strain>
    </source>
</reference>
<organism evidence="1 2">
    <name type="scientific">Flavobacterium johnsoniae</name>
    <name type="common">Cytophaga johnsonae</name>
    <dbReference type="NCBI Taxonomy" id="986"/>
    <lineage>
        <taxon>Bacteria</taxon>
        <taxon>Pseudomonadati</taxon>
        <taxon>Bacteroidota</taxon>
        <taxon>Flavobacteriia</taxon>
        <taxon>Flavobacteriales</taxon>
        <taxon>Flavobacteriaceae</taxon>
        <taxon>Flavobacterium</taxon>
    </lineage>
</organism>
<name>A0A1M5TSR0_FLAJO</name>